<dbReference type="NCBIfam" id="NF006330">
    <property type="entry name" value="PRK08560.1"/>
    <property type="match status" value="1"/>
</dbReference>
<dbReference type="FunFam" id="1.10.240.10:FF:000004">
    <property type="entry name" value="Tyrosine--tRNA ligase"/>
    <property type="match status" value="1"/>
</dbReference>
<dbReference type="InterPro" id="IPR014729">
    <property type="entry name" value="Rossmann-like_a/b/a_fold"/>
</dbReference>
<keyword evidence="9 12" id="KW-0030">Aminoacyl-tRNA synthetase</keyword>
<keyword evidence="4" id="KW-0963">Cytoplasm</keyword>
<proteinExistence type="inferred from homology"/>
<dbReference type="GO" id="GO:0005634">
    <property type="term" value="C:nucleus"/>
    <property type="evidence" value="ECO:0007669"/>
    <property type="project" value="UniProtKB-SubCell"/>
</dbReference>
<dbReference type="NCBIfam" id="TIGR00234">
    <property type="entry name" value="tyrS"/>
    <property type="match status" value="1"/>
</dbReference>
<dbReference type="Proteomes" id="UP000053317">
    <property type="component" value="Unassembled WGS sequence"/>
</dbReference>
<evidence type="ECO:0000256" key="13">
    <source>
        <dbReference type="SAM" id="MobiDB-lite"/>
    </source>
</evidence>
<evidence type="ECO:0000256" key="3">
    <source>
        <dbReference type="ARBA" id="ARBA00005594"/>
    </source>
</evidence>
<keyword evidence="6 12" id="KW-0547">Nucleotide-binding</keyword>
<protein>
    <recommendedName>
        <fullName evidence="12">Tyrosine--tRNA ligase</fullName>
        <ecNumber evidence="12">6.1.1.1</ecNumber>
    </recommendedName>
    <alternativeName>
        <fullName evidence="12">Tyrosyl-tRNA synthetase</fullName>
    </alternativeName>
</protein>
<dbReference type="GO" id="GO:0004831">
    <property type="term" value="F:tyrosine-tRNA ligase activity"/>
    <property type="evidence" value="ECO:0007669"/>
    <property type="project" value="UniProtKB-EC"/>
</dbReference>
<reference evidence="14 15" key="2">
    <citation type="submission" date="2015-05" db="EMBL/GenBank/DDBJ databases">
        <authorList>
            <person name="Morales-Cruz A."/>
            <person name="Amrine K.C."/>
            <person name="Cantu D."/>
        </authorList>
    </citation>
    <scope>NUCLEOTIDE SEQUENCE [LARGE SCALE GENOMIC DNA]</scope>
    <source>
        <strain evidence="14">UCRPC4</strain>
    </source>
</reference>
<comment type="catalytic activity">
    <reaction evidence="11 12">
        <text>tRNA(Tyr) + L-tyrosine + ATP = L-tyrosyl-tRNA(Tyr) + AMP + diphosphate + H(+)</text>
        <dbReference type="Rhea" id="RHEA:10220"/>
        <dbReference type="Rhea" id="RHEA-COMP:9706"/>
        <dbReference type="Rhea" id="RHEA-COMP:9707"/>
        <dbReference type="ChEBI" id="CHEBI:15378"/>
        <dbReference type="ChEBI" id="CHEBI:30616"/>
        <dbReference type="ChEBI" id="CHEBI:33019"/>
        <dbReference type="ChEBI" id="CHEBI:58315"/>
        <dbReference type="ChEBI" id="CHEBI:78442"/>
        <dbReference type="ChEBI" id="CHEBI:78536"/>
        <dbReference type="ChEBI" id="CHEBI:456215"/>
        <dbReference type="EC" id="6.1.1.1"/>
    </reaction>
</comment>
<dbReference type="GO" id="GO:0005524">
    <property type="term" value="F:ATP binding"/>
    <property type="evidence" value="ECO:0007669"/>
    <property type="project" value="UniProtKB-KW"/>
</dbReference>
<evidence type="ECO:0000256" key="2">
    <source>
        <dbReference type="ARBA" id="ARBA00004496"/>
    </source>
</evidence>
<dbReference type="GO" id="GO:0006437">
    <property type="term" value="P:tyrosyl-tRNA aminoacylation"/>
    <property type="evidence" value="ECO:0007669"/>
    <property type="project" value="InterPro"/>
</dbReference>
<evidence type="ECO:0000256" key="9">
    <source>
        <dbReference type="ARBA" id="ARBA00023146"/>
    </source>
</evidence>
<dbReference type="InterPro" id="IPR050489">
    <property type="entry name" value="Tyr-tRNA_synthase"/>
</dbReference>
<dbReference type="Gene3D" id="1.10.240.10">
    <property type="entry name" value="Tyrosyl-Transfer RNA Synthetase"/>
    <property type="match status" value="1"/>
</dbReference>
<feature type="region of interest" description="Disordered" evidence="13">
    <location>
        <begin position="348"/>
        <end position="440"/>
    </location>
</feature>
<dbReference type="EMBL" id="LCWF01000094">
    <property type="protein sequence ID" value="KKY20755.1"/>
    <property type="molecule type" value="Genomic_DNA"/>
</dbReference>
<dbReference type="Gene3D" id="3.40.50.620">
    <property type="entry name" value="HUPs"/>
    <property type="match status" value="1"/>
</dbReference>
<evidence type="ECO:0000256" key="8">
    <source>
        <dbReference type="ARBA" id="ARBA00022917"/>
    </source>
</evidence>
<evidence type="ECO:0000256" key="5">
    <source>
        <dbReference type="ARBA" id="ARBA00022598"/>
    </source>
</evidence>
<dbReference type="PANTHER" id="PTHR46264:SF4">
    <property type="entry name" value="TYROSINE--TRNA LIGASE, CYTOPLASMIC"/>
    <property type="match status" value="1"/>
</dbReference>
<keyword evidence="7 12" id="KW-0067">ATP-binding</keyword>
<organism evidence="14 15">
    <name type="scientific">Phaeomoniella chlamydospora</name>
    <name type="common">Phaeoacremonium chlamydosporum</name>
    <dbReference type="NCBI Taxonomy" id="158046"/>
    <lineage>
        <taxon>Eukaryota</taxon>
        <taxon>Fungi</taxon>
        <taxon>Dikarya</taxon>
        <taxon>Ascomycota</taxon>
        <taxon>Pezizomycotina</taxon>
        <taxon>Eurotiomycetes</taxon>
        <taxon>Chaetothyriomycetidae</taxon>
        <taxon>Phaeomoniellales</taxon>
        <taxon>Phaeomoniellaceae</taxon>
        <taxon>Phaeomoniella</taxon>
    </lineage>
</organism>
<evidence type="ECO:0000256" key="4">
    <source>
        <dbReference type="ARBA" id="ARBA00022490"/>
    </source>
</evidence>
<dbReference type="FunFam" id="3.40.50.620:FF:000040">
    <property type="entry name" value="Tyrosine--tRNA ligase"/>
    <property type="match status" value="1"/>
</dbReference>
<dbReference type="PRINTS" id="PR01040">
    <property type="entry name" value="TRNASYNTHTYR"/>
</dbReference>
<gene>
    <name evidence="14" type="ORF">UCRPC4_g04122</name>
</gene>
<dbReference type="OrthoDB" id="197206at2759"/>
<comment type="similarity">
    <text evidence="3 12">Belongs to the class-I aminoacyl-tRNA synthetase family.</text>
</comment>
<evidence type="ECO:0000256" key="10">
    <source>
        <dbReference type="ARBA" id="ARBA00023242"/>
    </source>
</evidence>
<sequence>MADLSPQEKIALIKENLQEVLREDIIEDVIVKQNRPLVIYFGTATTGRPHCGYLVPFMKLSHFLRAGCRVKVLLADIHGFLDNLKAPIELVNYRATYYKFVITSVLKAIGVDISKLEFVLGSSYQLSSKYTMDLFRLSSMVTEHDAKKAGAEVVKQVDNAPLSGLIYPLMQALDEEHLGVDAQFGGVDQRKIFALAQESLGRIGYKQRAHLMNPMVPGLAGGKMSSSEPDSKIDFLDSAEVVKKKLKKAYAKAMEVEGNGIISFIEYVLLPLSSLQSETMQARFVIERRPEEGEALVYTNIEDVKRDYLEDKLTPQLLKSSVTDALNAILAPVQAEFLASKEWQEIEKLAYPPPPEPAKKKKAPKDKGSRYPGAGPGAAKGTSSGPEKAPLAPATESTKAGNEIVAEEDGSVHAPEKVQVGTGVEQAMGKLGVDGKAGES</sequence>
<name>A0A0G2GVK9_PHACM</name>
<dbReference type="InterPro" id="IPR002305">
    <property type="entry name" value="aa-tRNA-synth_Ic"/>
</dbReference>
<keyword evidence="8 12" id="KW-0648">Protein biosynthesis</keyword>
<reference evidence="14 15" key="1">
    <citation type="submission" date="2015-05" db="EMBL/GenBank/DDBJ databases">
        <title>Distinctive expansion of gene families associated with plant cell wall degradation and secondary metabolism in the genomes of grapevine trunk pathogens.</title>
        <authorList>
            <person name="Lawrence D.P."/>
            <person name="Travadon R."/>
            <person name="Rolshausen P.E."/>
            <person name="Baumgartner K."/>
        </authorList>
    </citation>
    <scope>NUCLEOTIDE SEQUENCE [LARGE SCALE GENOMIC DNA]</scope>
    <source>
        <strain evidence="14">UCRPC4</strain>
    </source>
</reference>
<accession>A0A0G2GVK9</accession>
<evidence type="ECO:0000313" key="15">
    <source>
        <dbReference type="Proteomes" id="UP000053317"/>
    </source>
</evidence>
<dbReference type="SUPFAM" id="SSF52374">
    <property type="entry name" value="Nucleotidylyl transferase"/>
    <property type="match status" value="1"/>
</dbReference>
<keyword evidence="15" id="KW-1185">Reference proteome</keyword>
<dbReference type="InterPro" id="IPR002307">
    <property type="entry name" value="Tyr-tRNA-ligase"/>
</dbReference>
<evidence type="ECO:0000256" key="6">
    <source>
        <dbReference type="ARBA" id="ARBA00022741"/>
    </source>
</evidence>
<evidence type="ECO:0000256" key="7">
    <source>
        <dbReference type="ARBA" id="ARBA00022840"/>
    </source>
</evidence>
<evidence type="ECO:0000256" key="1">
    <source>
        <dbReference type="ARBA" id="ARBA00004123"/>
    </source>
</evidence>
<comment type="subcellular location">
    <subcellularLocation>
        <location evidence="2">Cytoplasm</location>
    </subcellularLocation>
    <subcellularLocation>
        <location evidence="1">Nucleus</location>
    </subcellularLocation>
</comment>
<comment type="caution">
    <text evidence="14">The sequence shown here is derived from an EMBL/GenBank/DDBJ whole genome shotgun (WGS) entry which is preliminary data.</text>
</comment>
<dbReference type="PANTHER" id="PTHR46264">
    <property type="entry name" value="TYROSINE-TRNA LIGASE"/>
    <property type="match status" value="1"/>
</dbReference>
<evidence type="ECO:0000256" key="11">
    <source>
        <dbReference type="ARBA" id="ARBA00048248"/>
    </source>
</evidence>
<keyword evidence="5 12" id="KW-0436">Ligase</keyword>
<evidence type="ECO:0000313" key="14">
    <source>
        <dbReference type="EMBL" id="KKY20755.1"/>
    </source>
</evidence>
<evidence type="ECO:0000256" key="12">
    <source>
        <dbReference type="RuleBase" id="RU361234"/>
    </source>
</evidence>
<dbReference type="EC" id="6.1.1.1" evidence="12"/>
<dbReference type="GO" id="GO:0005737">
    <property type="term" value="C:cytoplasm"/>
    <property type="evidence" value="ECO:0007669"/>
    <property type="project" value="UniProtKB-SubCell"/>
</dbReference>
<keyword evidence="10" id="KW-0539">Nucleus</keyword>
<dbReference type="Pfam" id="PF00579">
    <property type="entry name" value="tRNA-synt_1b"/>
    <property type="match status" value="1"/>
</dbReference>
<dbReference type="AlphaFoldDB" id="A0A0G2GVK9"/>